<sequence>MKKWILTALIICLASSNIYAQAKNFDGLWEGNIESTDGESVFIRLFIEDNNVYLTDTDEDGDLAKNFSKEVIVSKGYGGQLNAFWMDSGGVWTETQFYSLSWTSSNKLSIYHTRHVSNESDDTNGYTDWGYSAVGTLIRNDDY</sequence>
<reference evidence="2 3" key="1">
    <citation type="submission" date="2018-02" db="EMBL/GenBank/DDBJ databases">
        <title>Genomic Encyclopedia of Archaeal and Bacterial Type Strains, Phase II (KMG-II): from individual species to whole genera.</title>
        <authorList>
            <person name="Goeker M."/>
        </authorList>
    </citation>
    <scope>NUCLEOTIDE SEQUENCE [LARGE SCALE GENOMIC DNA]</scope>
    <source>
        <strain evidence="2 3">DSM 16809</strain>
    </source>
</reference>
<proteinExistence type="predicted"/>
<keyword evidence="3" id="KW-1185">Reference proteome</keyword>
<evidence type="ECO:0008006" key="4">
    <source>
        <dbReference type="Google" id="ProtNLM"/>
    </source>
</evidence>
<name>A0A2S6IFP5_9FLAO</name>
<keyword evidence="1" id="KW-0732">Signal</keyword>
<feature type="chain" id="PRO_5015554465" description="Lipocalin-like protein" evidence="1">
    <location>
        <begin position="23"/>
        <end position="143"/>
    </location>
</feature>
<accession>A0A2S6IFP5</accession>
<dbReference type="OrthoDB" id="1445927at2"/>
<organism evidence="2 3">
    <name type="scientific">Nonlabens xylanidelens</name>
    <dbReference type="NCBI Taxonomy" id="191564"/>
    <lineage>
        <taxon>Bacteria</taxon>
        <taxon>Pseudomonadati</taxon>
        <taxon>Bacteroidota</taxon>
        <taxon>Flavobacteriia</taxon>
        <taxon>Flavobacteriales</taxon>
        <taxon>Flavobacteriaceae</taxon>
        <taxon>Nonlabens</taxon>
    </lineage>
</organism>
<protein>
    <recommendedName>
        <fullName evidence="4">Lipocalin-like protein</fullName>
    </recommendedName>
</protein>
<evidence type="ECO:0000256" key="1">
    <source>
        <dbReference type="SAM" id="SignalP"/>
    </source>
</evidence>
<dbReference type="RefSeq" id="WP_104516471.1">
    <property type="nucleotide sequence ID" value="NZ_MQVW01000020.1"/>
</dbReference>
<dbReference type="EMBL" id="PTJE01000008">
    <property type="protein sequence ID" value="PPK93017.1"/>
    <property type="molecule type" value="Genomic_DNA"/>
</dbReference>
<evidence type="ECO:0000313" key="2">
    <source>
        <dbReference type="EMBL" id="PPK93017.1"/>
    </source>
</evidence>
<dbReference type="AlphaFoldDB" id="A0A2S6IFP5"/>
<dbReference type="Proteomes" id="UP000239002">
    <property type="component" value="Unassembled WGS sequence"/>
</dbReference>
<evidence type="ECO:0000313" key="3">
    <source>
        <dbReference type="Proteomes" id="UP000239002"/>
    </source>
</evidence>
<feature type="signal peptide" evidence="1">
    <location>
        <begin position="1"/>
        <end position="22"/>
    </location>
</feature>
<gene>
    <name evidence="2" type="ORF">LY01_02722</name>
</gene>
<comment type="caution">
    <text evidence="2">The sequence shown here is derived from an EMBL/GenBank/DDBJ whole genome shotgun (WGS) entry which is preliminary data.</text>
</comment>